<sequence>MANILVTGGTGFIGIPLVKKLHQLGHNLKLLVRENSNTAPFKELSNIEYVTGDVQNINSLEKAVDNIDIIYHLAGYVKVWAKDKASYYNINVLGAENIAKVALENNVPLMYMSSFGALGPNPVNSAEPTNENFQHVDFFINKYEKTKYLGCEKIKEYIEKGLKSV</sequence>
<dbReference type="InterPro" id="IPR002225">
    <property type="entry name" value="3Beta_OHSteriod_DH/Estase"/>
</dbReference>
<dbReference type="InterPro" id="IPR036291">
    <property type="entry name" value="NAD(P)-bd_dom_sf"/>
</dbReference>
<evidence type="ECO:0000259" key="1">
    <source>
        <dbReference type="Pfam" id="PF01073"/>
    </source>
</evidence>
<feature type="domain" description="3-beta hydroxysteroid dehydrogenase/isomerase" evidence="1">
    <location>
        <begin position="5"/>
        <end position="152"/>
    </location>
</feature>
<dbReference type="InterPro" id="IPR051783">
    <property type="entry name" value="NAD(P)-dependent_oxidoreduct"/>
</dbReference>
<dbReference type="Gene3D" id="3.40.50.720">
    <property type="entry name" value="NAD(P)-binding Rossmann-like Domain"/>
    <property type="match status" value="1"/>
</dbReference>
<proteinExistence type="predicted"/>
<comment type="caution">
    <text evidence="2">The sequence shown here is derived from an EMBL/GenBank/DDBJ whole genome shotgun (WGS) entry which is preliminary data.</text>
</comment>
<dbReference type="AlphaFoldDB" id="X1QPI6"/>
<feature type="non-terminal residue" evidence="2">
    <location>
        <position position="165"/>
    </location>
</feature>
<dbReference type="PANTHER" id="PTHR48079">
    <property type="entry name" value="PROTEIN YEEZ"/>
    <property type="match status" value="1"/>
</dbReference>
<accession>X1QPI6</accession>
<dbReference type="GO" id="GO:0004029">
    <property type="term" value="F:aldehyde dehydrogenase (NAD+) activity"/>
    <property type="evidence" value="ECO:0007669"/>
    <property type="project" value="TreeGrafter"/>
</dbReference>
<dbReference type="EMBL" id="BARW01000866">
    <property type="protein sequence ID" value="GAI70437.1"/>
    <property type="molecule type" value="Genomic_DNA"/>
</dbReference>
<organism evidence="2">
    <name type="scientific">marine sediment metagenome</name>
    <dbReference type="NCBI Taxonomy" id="412755"/>
    <lineage>
        <taxon>unclassified sequences</taxon>
        <taxon>metagenomes</taxon>
        <taxon>ecological metagenomes</taxon>
    </lineage>
</organism>
<dbReference type="PANTHER" id="PTHR48079:SF6">
    <property type="entry name" value="NAD(P)-BINDING DOMAIN-CONTAINING PROTEIN-RELATED"/>
    <property type="match status" value="1"/>
</dbReference>
<evidence type="ECO:0000313" key="2">
    <source>
        <dbReference type="EMBL" id="GAI70437.1"/>
    </source>
</evidence>
<dbReference type="Pfam" id="PF01073">
    <property type="entry name" value="3Beta_HSD"/>
    <property type="match status" value="1"/>
</dbReference>
<name>X1QPI6_9ZZZZ</name>
<protein>
    <recommendedName>
        <fullName evidence="1">3-beta hydroxysteroid dehydrogenase/isomerase domain-containing protein</fullName>
    </recommendedName>
</protein>
<gene>
    <name evidence="2" type="ORF">S12H4_03180</name>
</gene>
<dbReference type="GO" id="GO:0006694">
    <property type="term" value="P:steroid biosynthetic process"/>
    <property type="evidence" value="ECO:0007669"/>
    <property type="project" value="InterPro"/>
</dbReference>
<dbReference type="SUPFAM" id="SSF51735">
    <property type="entry name" value="NAD(P)-binding Rossmann-fold domains"/>
    <property type="match status" value="1"/>
</dbReference>
<dbReference type="GO" id="GO:0016616">
    <property type="term" value="F:oxidoreductase activity, acting on the CH-OH group of donors, NAD or NADP as acceptor"/>
    <property type="evidence" value="ECO:0007669"/>
    <property type="project" value="InterPro"/>
</dbReference>
<reference evidence="2" key="1">
    <citation type="journal article" date="2014" name="Front. Microbiol.">
        <title>High frequency of phylogenetically diverse reductive dehalogenase-homologous genes in deep subseafloor sedimentary metagenomes.</title>
        <authorList>
            <person name="Kawai M."/>
            <person name="Futagami T."/>
            <person name="Toyoda A."/>
            <person name="Takaki Y."/>
            <person name="Nishi S."/>
            <person name="Hori S."/>
            <person name="Arai W."/>
            <person name="Tsubouchi T."/>
            <person name="Morono Y."/>
            <person name="Uchiyama I."/>
            <person name="Ito T."/>
            <person name="Fujiyama A."/>
            <person name="Inagaki F."/>
            <person name="Takami H."/>
        </authorList>
    </citation>
    <scope>NUCLEOTIDE SEQUENCE</scope>
    <source>
        <strain evidence="2">Expedition CK06-06</strain>
    </source>
</reference>
<dbReference type="GO" id="GO:0005737">
    <property type="term" value="C:cytoplasm"/>
    <property type="evidence" value="ECO:0007669"/>
    <property type="project" value="TreeGrafter"/>
</dbReference>